<evidence type="ECO:0000313" key="2">
    <source>
        <dbReference type="Proteomes" id="UP000652198"/>
    </source>
</evidence>
<gene>
    <name evidence="1" type="ORF">GNZ12_29395</name>
</gene>
<protein>
    <submittedName>
        <fullName evidence="1">Uncharacterized protein</fullName>
    </submittedName>
</protein>
<sequence>MAIENWTVFEALRAALLQEPGVRPDAKVLHRLHYSPAVGEGFPVDLDARVAHAVPYRPLRAP</sequence>
<keyword evidence="2" id="KW-1185">Reference proteome</keyword>
<dbReference type="Proteomes" id="UP000652198">
    <property type="component" value="Unassembled WGS sequence"/>
</dbReference>
<organism evidence="1 2">
    <name type="scientific">Paraburkholderia solitsugae</name>
    <dbReference type="NCBI Taxonomy" id="2675748"/>
    <lineage>
        <taxon>Bacteria</taxon>
        <taxon>Pseudomonadati</taxon>
        <taxon>Pseudomonadota</taxon>
        <taxon>Betaproteobacteria</taxon>
        <taxon>Burkholderiales</taxon>
        <taxon>Burkholderiaceae</taxon>
        <taxon>Paraburkholderia</taxon>
    </lineage>
</organism>
<comment type="caution">
    <text evidence="1">The sequence shown here is derived from an EMBL/GenBank/DDBJ whole genome shotgun (WGS) entry which is preliminary data.</text>
</comment>
<reference evidence="1 2" key="1">
    <citation type="submission" date="2019-11" db="EMBL/GenBank/DDBJ databases">
        <title>Metabolism of dissolved organic matter in forest soils.</title>
        <authorList>
            <person name="Cyle K.T."/>
            <person name="Wilhelm R.C."/>
            <person name="Martinez C.E."/>
        </authorList>
    </citation>
    <scope>NUCLEOTIDE SEQUENCE [LARGE SCALE GENOMIC DNA]</scope>
    <source>
        <strain evidence="1 2">1N</strain>
    </source>
</reference>
<accession>A0ABX2BWX6</accession>
<dbReference type="EMBL" id="WOEY01000116">
    <property type="protein sequence ID" value="NPT45362.1"/>
    <property type="molecule type" value="Genomic_DNA"/>
</dbReference>
<proteinExistence type="predicted"/>
<name>A0ABX2BWX6_9BURK</name>
<evidence type="ECO:0000313" key="1">
    <source>
        <dbReference type="EMBL" id="NPT45362.1"/>
    </source>
</evidence>
<dbReference type="RefSeq" id="WP_172315666.1">
    <property type="nucleotide sequence ID" value="NZ_WOEY01000116.1"/>
</dbReference>